<dbReference type="InterPro" id="IPR059075">
    <property type="entry name" value="TPR_TTI1_2nd_yeast"/>
</dbReference>
<dbReference type="Pfam" id="PF24173">
    <property type="entry name" value="TPR_TTI1_N"/>
    <property type="match status" value="1"/>
</dbReference>
<dbReference type="Proteomes" id="UP000761534">
    <property type="component" value="Unassembled WGS sequence"/>
</dbReference>
<sequence length="1057" mass="118006">MDSDDGDGDKHVQAFDTIKSACVAVSEHALAGSDHFDPQSRQLVVSLENLVNQLKSTAISSDGNIGNFIFFPISHLLRKEHLGDRATELVLQILEFLYENCWQALMSLKGMKEHMSIVVYLMSGPPADPNVNEPRKEFFEISNETKTAGCRALVALYVAALNSRSMQFSETFPITAHNISVLVSCLRYSTGGAVDLQLAAIEALASIYRILDDGDILSLVLPATVSTITGLITGRFCPRCNYKVITQGLNLLKEVLVTVFKDSELFDGDNVSDKNKNRTKSWLEASKSQVKIALNTLSATRNHSRKEVQLAFSEMCFSILNNCERSLDVCVDFCMDTLVFFGSADFDQRKKARSYLSFVLASENLQTVLRDRVYDWINSLPRIFSSHDEKQPVMILNAIQTGIDLLEEVESGRTASLREVFVSTLQNAINLDANKSSSQAGSLNNFDPTQSLVESTPQINRPCTFDGLGVVSNISVPTQRTLCKLLSYVGGFPSSSNKLIEMFLDDAIQSDEKQAKLTSLWSTVTLFKGAVNKALSSTAENEEDGEMSDWLVESDSNIPRQEVSGELTDVAIDILSACHELLDSNSSIEKSVDFDSINNALIGVSLEGLSTVARYLATEFQFELVDNIYSIVHFLGSPNYFVRRHAQDAVVQITQSLGYSNVRSLLIDNADYLVDGISLKLNTLDISPQTPAILTTLISLVGSAIGPYLDDLVATMFVILDNYHGYSQLTEGIFQVFRTLVEETFKGYSNQLLIQYQTNNEIQNIQSQGSQKWTPMSSVQELIDELNTKPVLDPKFEEEQKIELEKGAHGNRPFGQEQPDSDDESLLENPEADQPGSPMDTGEEEKAKKWPSPVPQDSYLVVERIVGYADRYLTHDSARLKLNLINLIRFSIPIMASNNEKFLPSINNYWPILVSRLRDSDTFIVEATLKTIGEISLYAKDFISRRVQDLWPTIKSLLPDSKRRQPELSSEQRILIAVCECLSQVLEFTPIPRFLFNDILRCMMPYIVSQHPHVNRVKESLQRLNPDAVWLESFRGGLISSNSVIKKPGPDFVEFIL</sequence>
<dbReference type="InterPro" id="IPR057567">
    <property type="entry name" value="TPR_TTI1_C"/>
</dbReference>
<dbReference type="GO" id="GO:0005737">
    <property type="term" value="C:cytoplasm"/>
    <property type="evidence" value="ECO:0007669"/>
    <property type="project" value="TreeGrafter"/>
</dbReference>
<dbReference type="InterPro" id="IPR016024">
    <property type="entry name" value="ARM-type_fold"/>
</dbReference>
<dbReference type="Pfam" id="PF21547">
    <property type="entry name" value="TTI1"/>
    <property type="match status" value="1"/>
</dbReference>
<comment type="caution">
    <text evidence="5">The sequence shown here is derived from an EMBL/GenBank/DDBJ whole genome shotgun (WGS) entry which is preliminary data.</text>
</comment>
<dbReference type="Gene3D" id="1.25.10.10">
    <property type="entry name" value="Leucine-rich Repeat Variant"/>
    <property type="match status" value="1"/>
</dbReference>
<dbReference type="PANTHER" id="PTHR18460:SF3">
    <property type="entry name" value="TELO2-INTERACTING PROTEIN 1 HOMOLOG"/>
    <property type="match status" value="1"/>
</dbReference>
<dbReference type="Pfam" id="PF24181">
    <property type="entry name" value="TPR_TTI1_C"/>
    <property type="match status" value="1"/>
</dbReference>
<evidence type="ECO:0000313" key="5">
    <source>
        <dbReference type="EMBL" id="KAA8904726.1"/>
    </source>
</evidence>
<dbReference type="AlphaFoldDB" id="A0A642USR1"/>
<evidence type="ECO:0000259" key="2">
    <source>
        <dbReference type="Pfam" id="PF24173"/>
    </source>
</evidence>
<feature type="domain" description="TEL2-interacting protein 1 second TPR" evidence="4">
    <location>
        <begin position="468"/>
        <end position="626"/>
    </location>
</feature>
<evidence type="ECO:0000256" key="1">
    <source>
        <dbReference type="SAM" id="MobiDB-lite"/>
    </source>
</evidence>
<dbReference type="InterPro" id="IPR011989">
    <property type="entry name" value="ARM-like"/>
</dbReference>
<dbReference type="Pfam" id="PF26245">
    <property type="entry name" value="TPR_TTI1_2nd_yeast"/>
    <property type="match status" value="1"/>
</dbReference>
<dbReference type="EMBL" id="SWFS01000425">
    <property type="protein sequence ID" value="KAA8904726.1"/>
    <property type="molecule type" value="Genomic_DNA"/>
</dbReference>
<feature type="domain" description="TTI1 N-terminal TPR" evidence="2">
    <location>
        <begin position="15"/>
        <end position="341"/>
    </location>
</feature>
<accession>A0A642USR1</accession>
<dbReference type="OrthoDB" id="6781668at2759"/>
<feature type="domain" description="TTI1 C-terminal TPR" evidence="3">
    <location>
        <begin position="825"/>
        <end position="1030"/>
    </location>
</feature>
<dbReference type="InterPro" id="IPR049362">
    <property type="entry name" value="TTI1_rpt"/>
</dbReference>
<evidence type="ECO:0008006" key="7">
    <source>
        <dbReference type="Google" id="ProtNLM"/>
    </source>
</evidence>
<dbReference type="PANTHER" id="PTHR18460">
    <property type="entry name" value="TEL2 INTERACTING PROTEIN 1 TTI1 FAMILY MEMBER"/>
    <property type="match status" value="1"/>
</dbReference>
<dbReference type="SUPFAM" id="SSF48371">
    <property type="entry name" value="ARM repeat"/>
    <property type="match status" value="1"/>
</dbReference>
<organism evidence="5 6">
    <name type="scientific">Trichomonascus ciferrii</name>
    <dbReference type="NCBI Taxonomy" id="44093"/>
    <lineage>
        <taxon>Eukaryota</taxon>
        <taxon>Fungi</taxon>
        <taxon>Dikarya</taxon>
        <taxon>Ascomycota</taxon>
        <taxon>Saccharomycotina</taxon>
        <taxon>Dipodascomycetes</taxon>
        <taxon>Dipodascales</taxon>
        <taxon>Trichomonascaceae</taxon>
        <taxon>Trichomonascus</taxon>
        <taxon>Trichomonascus ciferrii complex</taxon>
    </lineage>
</organism>
<keyword evidence="6" id="KW-1185">Reference proteome</keyword>
<evidence type="ECO:0000313" key="6">
    <source>
        <dbReference type="Proteomes" id="UP000761534"/>
    </source>
</evidence>
<dbReference type="InterPro" id="IPR052587">
    <property type="entry name" value="TELO2-interacting_protein_1"/>
</dbReference>
<proteinExistence type="predicted"/>
<evidence type="ECO:0000259" key="3">
    <source>
        <dbReference type="Pfam" id="PF24181"/>
    </source>
</evidence>
<dbReference type="InterPro" id="IPR057566">
    <property type="entry name" value="TPR_TTI1_N"/>
</dbReference>
<evidence type="ECO:0000259" key="4">
    <source>
        <dbReference type="Pfam" id="PF26245"/>
    </source>
</evidence>
<reference evidence="5" key="1">
    <citation type="journal article" date="2019" name="G3 (Bethesda)">
        <title>Genome Assemblies of Two Rare Opportunistic Yeast Pathogens: Diutina rugosa (syn. Candida rugosa) and Trichomonascus ciferrii (syn. Candida ciferrii).</title>
        <authorList>
            <person name="Mixao V."/>
            <person name="Saus E."/>
            <person name="Hansen A.P."/>
            <person name="Lass-Florl C."/>
            <person name="Gabaldon T."/>
        </authorList>
    </citation>
    <scope>NUCLEOTIDE SEQUENCE</scope>
    <source>
        <strain evidence="5">CBS 4856</strain>
    </source>
</reference>
<name>A0A642USR1_9ASCO</name>
<protein>
    <recommendedName>
        <fullName evidence="7">TEL2-interacting protein 1</fullName>
    </recommendedName>
</protein>
<gene>
    <name evidence="5" type="ORF">TRICI_005423</name>
</gene>
<dbReference type="VEuPathDB" id="FungiDB:TRICI_005423"/>
<feature type="region of interest" description="Disordered" evidence="1">
    <location>
        <begin position="805"/>
        <end position="853"/>
    </location>
</feature>